<dbReference type="EMBL" id="BK015636">
    <property type="protein sequence ID" value="DAE17073.1"/>
    <property type="molecule type" value="Genomic_DNA"/>
</dbReference>
<evidence type="ECO:0000313" key="4">
    <source>
        <dbReference type="EMBL" id="DAE17073.1"/>
    </source>
</evidence>
<evidence type="ECO:0000256" key="3">
    <source>
        <dbReference type="ARBA" id="ARBA00023014"/>
    </source>
</evidence>
<organism evidence="4">
    <name type="scientific">Siphoviridae sp. ctbvd11</name>
    <dbReference type="NCBI Taxonomy" id="2825567"/>
    <lineage>
        <taxon>Viruses</taxon>
        <taxon>Duplodnaviria</taxon>
        <taxon>Heunggongvirae</taxon>
        <taxon>Uroviricota</taxon>
        <taxon>Caudoviricetes</taxon>
    </lineage>
</organism>
<dbReference type="Gene3D" id="3.80.30.30">
    <property type="match status" value="1"/>
</dbReference>
<dbReference type="GO" id="GO:0046872">
    <property type="term" value="F:metal ion binding"/>
    <property type="evidence" value="ECO:0007669"/>
    <property type="project" value="UniProtKB-KW"/>
</dbReference>
<evidence type="ECO:0000256" key="1">
    <source>
        <dbReference type="ARBA" id="ARBA00022723"/>
    </source>
</evidence>
<dbReference type="PANTHER" id="PTHR43432">
    <property type="entry name" value="SLR0285 PROTEIN"/>
    <property type="match status" value="1"/>
</dbReference>
<dbReference type="GO" id="GO:0051536">
    <property type="term" value="F:iron-sulfur cluster binding"/>
    <property type="evidence" value="ECO:0007669"/>
    <property type="project" value="UniProtKB-KW"/>
</dbReference>
<reference evidence="4" key="1">
    <citation type="journal article" date="2021" name="Proc. Natl. Acad. Sci. U.S.A.">
        <title>A Catalog of Tens of Thousands of Viruses from Human Metagenomes Reveals Hidden Associations with Chronic Diseases.</title>
        <authorList>
            <person name="Tisza M.J."/>
            <person name="Buck C.B."/>
        </authorList>
    </citation>
    <scope>NUCLEOTIDE SEQUENCE</scope>
    <source>
        <strain evidence="4">Ctbvd11</strain>
    </source>
</reference>
<dbReference type="PANTHER" id="PTHR43432:SF5">
    <property type="entry name" value="ELP3_MIAA_NIFB-LIKE RADICAL SAM CORE DOMAIN-CONTAINING PROTEIN"/>
    <property type="match status" value="1"/>
</dbReference>
<evidence type="ECO:0000256" key="2">
    <source>
        <dbReference type="ARBA" id="ARBA00023004"/>
    </source>
</evidence>
<proteinExistence type="predicted"/>
<sequence>MEIETKETPVKGALIYQPQGAAGEYAKWAINLYHGCSNGCTYCYNRRGVLSHVFSDKPELAAPIIRQRDKLLNEYLKKNNMTAHDAIKKGVVNHEGLMAALDLISKDLEKIGKDKIRQDGGIFFSFTCDPFDMEADMFILQKVVLLLIFNRIPVTILTKNVNWMQTGLWKSTLRDLTTDYKDIARYLTIGFTITGKDKLEPGAPSTEKRIEALRKLHDEYKIKTFVSLEPITSIHTASEVIKKTYQITDEIRIGVQSPIKKDRYDPNEFVGFVIAIKTLARGLDCRFMVKDSMYKQAEIFEGAYRDLCIAKLDEIREIYTTKSKE</sequence>
<keyword evidence="2" id="KW-0408">Iron</keyword>
<name>A0A8S5QE41_9CAUD</name>
<protein>
    <submittedName>
        <fullName evidence="4">DNA repair photolyase</fullName>
    </submittedName>
</protein>
<accession>A0A8S5QE41</accession>
<keyword evidence="3" id="KW-0411">Iron-sulfur</keyword>
<dbReference type="InterPro" id="IPR040086">
    <property type="entry name" value="MJ0683-like"/>
</dbReference>
<keyword evidence="1" id="KW-0479">Metal-binding</keyword>